<proteinExistence type="predicted"/>
<comment type="caution">
    <text evidence="2">The sequence shown here is derived from an EMBL/GenBank/DDBJ whole genome shotgun (WGS) entry which is preliminary data.</text>
</comment>
<sequence>MTDSDDYLSEDGKRKMNEQPWGHIFNRSKKVPRTPDKSKSSRIKDDAQDELKEMMKEMLQENKKKAKETEEMKMMMKEIKELRQENNDYKQQME</sequence>
<feature type="region of interest" description="Disordered" evidence="1">
    <location>
        <begin position="1"/>
        <end position="48"/>
    </location>
</feature>
<organism evidence="2 3">
    <name type="scientific">Popillia japonica</name>
    <name type="common">Japanese beetle</name>
    <dbReference type="NCBI Taxonomy" id="7064"/>
    <lineage>
        <taxon>Eukaryota</taxon>
        <taxon>Metazoa</taxon>
        <taxon>Ecdysozoa</taxon>
        <taxon>Arthropoda</taxon>
        <taxon>Hexapoda</taxon>
        <taxon>Insecta</taxon>
        <taxon>Pterygota</taxon>
        <taxon>Neoptera</taxon>
        <taxon>Endopterygota</taxon>
        <taxon>Coleoptera</taxon>
        <taxon>Polyphaga</taxon>
        <taxon>Scarabaeiformia</taxon>
        <taxon>Scarabaeidae</taxon>
        <taxon>Rutelinae</taxon>
        <taxon>Popillia</taxon>
    </lineage>
</organism>
<feature type="compositionally biased region" description="Basic and acidic residues" evidence="1">
    <location>
        <begin position="33"/>
        <end position="48"/>
    </location>
</feature>
<dbReference type="EMBL" id="JASPKY010000159">
    <property type="protein sequence ID" value="KAK9729580.1"/>
    <property type="molecule type" value="Genomic_DNA"/>
</dbReference>
<name>A0AAW1L722_POPJA</name>
<evidence type="ECO:0000256" key="1">
    <source>
        <dbReference type="SAM" id="MobiDB-lite"/>
    </source>
</evidence>
<keyword evidence="3" id="KW-1185">Reference proteome</keyword>
<gene>
    <name evidence="2" type="ORF">QE152_g15864</name>
</gene>
<dbReference type="Proteomes" id="UP001458880">
    <property type="component" value="Unassembled WGS sequence"/>
</dbReference>
<reference evidence="2 3" key="1">
    <citation type="journal article" date="2024" name="BMC Genomics">
        <title>De novo assembly and annotation of Popillia japonica's genome with initial clues to its potential as an invasive pest.</title>
        <authorList>
            <person name="Cucini C."/>
            <person name="Boschi S."/>
            <person name="Funari R."/>
            <person name="Cardaioli E."/>
            <person name="Iannotti N."/>
            <person name="Marturano G."/>
            <person name="Paoli F."/>
            <person name="Bruttini M."/>
            <person name="Carapelli A."/>
            <person name="Frati F."/>
            <person name="Nardi F."/>
        </authorList>
    </citation>
    <scope>NUCLEOTIDE SEQUENCE [LARGE SCALE GENOMIC DNA]</scope>
    <source>
        <strain evidence="2">DMR45628</strain>
    </source>
</reference>
<evidence type="ECO:0000313" key="3">
    <source>
        <dbReference type="Proteomes" id="UP001458880"/>
    </source>
</evidence>
<dbReference type="AlphaFoldDB" id="A0AAW1L722"/>
<accession>A0AAW1L722</accession>
<protein>
    <submittedName>
        <fullName evidence="2">Uncharacterized protein</fullName>
    </submittedName>
</protein>
<evidence type="ECO:0000313" key="2">
    <source>
        <dbReference type="EMBL" id="KAK9729580.1"/>
    </source>
</evidence>